<dbReference type="AlphaFoldDB" id="A0AAV7NED4"/>
<dbReference type="EMBL" id="JANPWB010000013">
    <property type="protein sequence ID" value="KAJ1111125.1"/>
    <property type="molecule type" value="Genomic_DNA"/>
</dbReference>
<feature type="compositionally biased region" description="Basic and acidic residues" evidence="1">
    <location>
        <begin position="46"/>
        <end position="56"/>
    </location>
</feature>
<evidence type="ECO:0000313" key="2">
    <source>
        <dbReference type="EMBL" id="KAJ1111125.1"/>
    </source>
</evidence>
<evidence type="ECO:0000256" key="1">
    <source>
        <dbReference type="SAM" id="MobiDB-lite"/>
    </source>
</evidence>
<sequence>MGRKRGGPGVTRRDRPEREPPGGGSRTDPKHRKRPRRRGIYNVRSSWERKPTESKSPHGPNPGRRSLAPGSIRLGPTMLQEKCGQASYGVRDG</sequence>
<comment type="caution">
    <text evidence="2">The sequence shown here is derived from an EMBL/GenBank/DDBJ whole genome shotgun (WGS) entry which is preliminary data.</text>
</comment>
<dbReference type="Proteomes" id="UP001066276">
    <property type="component" value="Chromosome 9"/>
</dbReference>
<evidence type="ECO:0000313" key="3">
    <source>
        <dbReference type="Proteomes" id="UP001066276"/>
    </source>
</evidence>
<keyword evidence="3" id="KW-1185">Reference proteome</keyword>
<organism evidence="2 3">
    <name type="scientific">Pleurodeles waltl</name>
    <name type="common">Iberian ribbed newt</name>
    <dbReference type="NCBI Taxonomy" id="8319"/>
    <lineage>
        <taxon>Eukaryota</taxon>
        <taxon>Metazoa</taxon>
        <taxon>Chordata</taxon>
        <taxon>Craniata</taxon>
        <taxon>Vertebrata</taxon>
        <taxon>Euteleostomi</taxon>
        <taxon>Amphibia</taxon>
        <taxon>Batrachia</taxon>
        <taxon>Caudata</taxon>
        <taxon>Salamandroidea</taxon>
        <taxon>Salamandridae</taxon>
        <taxon>Pleurodelinae</taxon>
        <taxon>Pleurodeles</taxon>
    </lineage>
</organism>
<accession>A0AAV7NED4</accession>
<feature type="compositionally biased region" description="Basic residues" evidence="1">
    <location>
        <begin position="29"/>
        <end position="39"/>
    </location>
</feature>
<reference evidence="2" key="1">
    <citation type="journal article" date="2022" name="bioRxiv">
        <title>Sequencing and chromosome-scale assembly of the giantPleurodeles waltlgenome.</title>
        <authorList>
            <person name="Brown T."/>
            <person name="Elewa A."/>
            <person name="Iarovenko S."/>
            <person name="Subramanian E."/>
            <person name="Araus A.J."/>
            <person name="Petzold A."/>
            <person name="Susuki M."/>
            <person name="Suzuki K.-i.T."/>
            <person name="Hayashi T."/>
            <person name="Toyoda A."/>
            <person name="Oliveira C."/>
            <person name="Osipova E."/>
            <person name="Leigh N.D."/>
            <person name="Simon A."/>
            <person name="Yun M.H."/>
        </authorList>
    </citation>
    <scope>NUCLEOTIDE SEQUENCE</scope>
    <source>
        <strain evidence="2">20211129_DDA</strain>
        <tissue evidence="2">Liver</tissue>
    </source>
</reference>
<protein>
    <submittedName>
        <fullName evidence="2">Uncharacterized protein</fullName>
    </submittedName>
</protein>
<feature type="region of interest" description="Disordered" evidence="1">
    <location>
        <begin position="1"/>
        <end position="93"/>
    </location>
</feature>
<gene>
    <name evidence="2" type="ORF">NDU88_008463</name>
</gene>
<feature type="compositionally biased region" description="Basic and acidic residues" evidence="1">
    <location>
        <begin position="11"/>
        <end position="20"/>
    </location>
</feature>
<proteinExistence type="predicted"/>
<name>A0AAV7NED4_PLEWA</name>